<name>A0A662Z2E2_9STAP</name>
<dbReference type="AlphaFoldDB" id="A0A662Z2E2"/>
<proteinExistence type="predicted"/>
<organism evidence="1 2">
    <name type="scientific">Aliicoccus persicus</name>
    <dbReference type="NCBI Taxonomy" id="930138"/>
    <lineage>
        <taxon>Bacteria</taxon>
        <taxon>Bacillati</taxon>
        <taxon>Bacillota</taxon>
        <taxon>Bacilli</taxon>
        <taxon>Bacillales</taxon>
        <taxon>Staphylococcaceae</taxon>
        <taxon>Aliicoccus</taxon>
    </lineage>
</organism>
<sequence length="60" mass="6828">MYYRENVPFHNLNGVNYICYEGYLQSDDTPGPYVTYSGYIYRCGANHPIPSKLDSAEGDV</sequence>
<evidence type="ECO:0000313" key="2">
    <source>
        <dbReference type="Proteomes" id="UP000243605"/>
    </source>
</evidence>
<keyword evidence="2" id="KW-1185">Reference proteome</keyword>
<accession>A0A662Z2E2</accession>
<gene>
    <name evidence="1" type="ORF">SAMN05192557_0393</name>
</gene>
<evidence type="ECO:0000313" key="1">
    <source>
        <dbReference type="EMBL" id="SEV84047.1"/>
    </source>
</evidence>
<dbReference type="Proteomes" id="UP000243605">
    <property type="component" value="Unassembled WGS sequence"/>
</dbReference>
<protein>
    <submittedName>
        <fullName evidence="1">Uncharacterized protein</fullName>
    </submittedName>
</protein>
<dbReference type="EMBL" id="FOIT01000001">
    <property type="protein sequence ID" value="SEV84047.1"/>
    <property type="molecule type" value="Genomic_DNA"/>
</dbReference>
<reference evidence="1 2" key="1">
    <citation type="submission" date="2016-10" db="EMBL/GenBank/DDBJ databases">
        <authorList>
            <person name="Varghese N."/>
            <person name="Submissions S."/>
        </authorList>
    </citation>
    <scope>NUCLEOTIDE SEQUENCE [LARGE SCALE GENOMIC DNA]</scope>
    <source>
        <strain evidence="1 2">IBRC-M10081</strain>
    </source>
</reference>